<evidence type="ECO:0000313" key="3">
    <source>
        <dbReference type="Proteomes" id="UP000824120"/>
    </source>
</evidence>
<evidence type="ECO:0000256" key="1">
    <source>
        <dbReference type="SAM" id="MobiDB-lite"/>
    </source>
</evidence>
<organism evidence="2 3">
    <name type="scientific">Solanum commersonii</name>
    <name type="common">Commerson's wild potato</name>
    <name type="synonym">Commerson's nightshade</name>
    <dbReference type="NCBI Taxonomy" id="4109"/>
    <lineage>
        <taxon>Eukaryota</taxon>
        <taxon>Viridiplantae</taxon>
        <taxon>Streptophyta</taxon>
        <taxon>Embryophyta</taxon>
        <taxon>Tracheophyta</taxon>
        <taxon>Spermatophyta</taxon>
        <taxon>Magnoliopsida</taxon>
        <taxon>eudicotyledons</taxon>
        <taxon>Gunneridae</taxon>
        <taxon>Pentapetalae</taxon>
        <taxon>asterids</taxon>
        <taxon>lamiids</taxon>
        <taxon>Solanales</taxon>
        <taxon>Solanaceae</taxon>
        <taxon>Solanoideae</taxon>
        <taxon>Solaneae</taxon>
        <taxon>Solanum</taxon>
    </lineage>
</organism>
<reference evidence="2 3" key="1">
    <citation type="submission" date="2020-09" db="EMBL/GenBank/DDBJ databases">
        <title>De no assembly of potato wild relative species, Solanum commersonii.</title>
        <authorList>
            <person name="Cho K."/>
        </authorList>
    </citation>
    <scope>NUCLEOTIDE SEQUENCE [LARGE SCALE GENOMIC DNA]</scope>
    <source>
        <strain evidence="2">LZ3.2</strain>
        <tissue evidence="2">Leaf</tissue>
    </source>
</reference>
<dbReference type="EMBL" id="JACXVP010000009">
    <property type="protein sequence ID" value="KAG5588306.1"/>
    <property type="molecule type" value="Genomic_DNA"/>
</dbReference>
<keyword evidence="3" id="KW-1185">Reference proteome</keyword>
<dbReference type="Proteomes" id="UP000824120">
    <property type="component" value="Chromosome 9"/>
</dbReference>
<feature type="region of interest" description="Disordered" evidence="1">
    <location>
        <begin position="1"/>
        <end position="28"/>
    </location>
</feature>
<name>A0A9J5XKN1_SOLCO</name>
<feature type="non-terminal residue" evidence="2">
    <location>
        <position position="96"/>
    </location>
</feature>
<protein>
    <submittedName>
        <fullName evidence="2">Uncharacterized protein</fullName>
    </submittedName>
</protein>
<sequence length="96" mass="10870">MSCNQPNKLSRTKEQTLKEPPFVNIQENASNQITTSTCSSNKAKQLFPPFYAFEKGSTSNTCKAQQNVIPEVIYISLNIQRMFEQQNLTPKVATKK</sequence>
<evidence type="ECO:0000313" key="2">
    <source>
        <dbReference type="EMBL" id="KAG5588306.1"/>
    </source>
</evidence>
<dbReference type="AlphaFoldDB" id="A0A9J5XKN1"/>
<comment type="caution">
    <text evidence="2">The sequence shown here is derived from an EMBL/GenBank/DDBJ whole genome shotgun (WGS) entry which is preliminary data.</text>
</comment>
<proteinExistence type="predicted"/>
<accession>A0A9J5XKN1</accession>
<gene>
    <name evidence="2" type="ORF">H5410_048740</name>
</gene>
<dbReference type="OrthoDB" id="1325996at2759"/>